<dbReference type="Gene3D" id="2.60.40.1180">
    <property type="entry name" value="Golgi alpha-mannosidase II"/>
    <property type="match status" value="1"/>
</dbReference>
<evidence type="ECO:0000256" key="5">
    <source>
        <dbReference type="ARBA" id="ARBA00022801"/>
    </source>
</evidence>
<sequence>MNAHVKVWGVKTGTISPLIYGHFIEHLGRCIYGGVFDEDSPLADSSGFRKDVLEAVRRIKCPVLRWPGGNFASAYHWEDGIGPRERRPKLINYIWGGIETNRFGTDEFIEYCRRVGAEPYLAVSLGTGTLDEALHWLEYCNLDTPTKYAEMRKTFGHPEPYRVKYWGVGNEVYGPWQVGHCSAREYAEKLRQFAMFMKALDPSIQIIAVGADDPEWDLTVLKHAGKVIDFISIHQYHGSEDYYETVAAAYYVEERLKLLASLIKSTRMDHVKIAFDEWNVWYQVDPEEEAREKGIVYLEEPYTLKDALFAAGIFLVLHRLSDVVGMANLAQMVNALGMIKTQKDAMVLTPIYHVFNLFVNHTGTVRLGCEVLADSYAIRAKSFLKGRSSFALDQAPYFDASATYDPSRNVLSLAMVNFHRDEPCEVVVDLSDVPAGKEGQLFELTAPDVLAGNDFSSPDRVVPVSRTVALSESSYSLPPHTLWVLEIPLEKALQGTV</sequence>
<evidence type="ECO:0000256" key="3">
    <source>
        <dbReference type="ARBA" id="ARBA00011165"/>
    </source>
</evidence>
<keyword evidence="6" id="KW-0119">Carbohydrate metabolism</keyword>
<evidence type="ECO:0000256" key="6">
    <source>
        <dbReference type="ARBA" id="ARBA00023277"/>
    </source>
</evidence>
<dbReference type="GO" id="GO:0046373">
    <property type="term" value="P:L-arabinose metabolic process"/>
    <property type="evidence" value="ECO:0007669"/>
    <property type="project" value="InterPro"/>
</dbReference>
<evidence type="ECO:0000313" key="9">
    <source>
        <dbReference type="EMBL" id="HGI31638.1"/>
    </source>
</evidence>
<evidence type="ECO:0000256" key="4">
    <source>
        <dbReference type="ARBA" id="ARBA00012670"/>
    </source>
</evidence>
<gene>
    <name evidence="9" type="ORF">ENV30_10140</name>
</gene>
<organism evidence="9">
    <name type="scientific">Candidatus Caldatribacterium californiense</name>
    <dbReference type="NCBI Taxonomy" id="1454726"/>
    <lineage>
        <taxon>Bacteria</taxon>
        <taxon>Pseudomonadati</taxon>
        <taxon>Atribacterota</taxon>
        <taxon>Atribacteria</taxon>
        <taxon>Atribacterales</taxon>
        <taxon>Candidatus Caldatribacteriaceae</taxon>
        <taxon>Candidatus Caldatribacterium</taxon>
    </lineage>
</organism>
<keyword evidence="5" id="KW-0378">Hydrolase</keyword>
<evidence type="ECO:0000256" key="7">
    <source>
        <dbReference type="ARBA" id="ARBA00023295"/>
    </source>
</evidence>
<name>A0A7V3YID2_9BACT</name>
<dbReference type="InterPro" id="IPR010720">
    <property type="entry name" value="Alpha-L-AF_C"/>
</dbReference>
<evidence type="ECO:0000256" key="1">
    <source>
        <dbReference type="ARBA" id="ARBA00001462"/>
    </source>
</evidence>
<dbReference type="PANTHER" id="PTHR43576:SF3">
    <property type="entry name" value="ALPHA-L-ARABINOFURANOSIDASE C"/>
    <property type="match status" value="1"/>
</dbReference>
<dbReference type="Pfam" id="PF06964">
    <property type="entry name" value="Alpha-L-AF_C"/>
    <property type="match status" value="1"/>
</dbReference>
<accession>A0A7V3YID2</accession>
<dbReference type="Pfam" id="PF22848">
    <property type="entry name" value="ASD1_dom"/>
    <property type="match status" value="1"/>
</dbReference>
<dbReference type="SUPFAM" id="SSF51445">
    <property type="entry name" value="(Trans)glycosidases"/>
    <property type="match status" value="1"/>
</dbReference>
<dbReference type="GO" id="GO:0000272">
    <property type="term" value="P:polysaccharide catabolic process"/>
    <property type="evidence" value="ECO:0007669"/>
    <property type="project" value="TreeGrafter"/>
</dbReference>
<protein>
    <recommendedName>
        <fullName evidence="4">non-reducing end alpha-L-arabinofuranosidase</fullName>
        <ecNumber evidence="4">3.2.1.55</ecNumber>
    </recommendedName>
</protein>
<dbReference type="AlphaFoldDB" id="A0A7V3YID2"/>
<dbReference type="InterPro" id="IPR013780">
    <property type="entry name" value="Glyco_hydro_b"/>
</dbReference>
<comment type="subunit">
    <text evidence="3">Homohexamer; trimer of dimers.</text>
</comment>
<dbReference type="PANTHER" id="PTHR43576">
    <property type="entry name" value="ALPHA-L-ARABINOFURANOSIDASE C-RELATED"/>
    <property type="match status" value="1"/>
</dbReference>
<comment type="similarity">
    <text evidence="2">Belongs to the glycosyl hydrolase 51 family.</text>
</comment>
<evidence type="ECO:0000259" key="8">
    <source>
        <dbReference type="SMART" id="SM00813"/>
    </source>
</evidence>
<proteinExistence type="inferred from homology"/>
<dbReference type="GO" id="GO:0046556">
    <property type="term" value="F:alpha-L-arabinofuranosidase activity"/>
    <property type="evidence" value="ECO:0007669"/>
    <property type="project" value="UniProtKB-EC"/>
</dbReference>
<dbReference type="SMART" id="SM00813">
    <property type="entry name" value="Alpha-L-AF_C"/>
    <property type="match status" value="1"/>
</dbReference>
<dbReference type="EC" id="3.2.1.55" evidence="4"/>
<evidence type="ECO:0000256" key="2">
    <source>
        <dbReference type="ARBA" id="ARBA00007186"/>
    </source>
</evidence>
<dbReference type="EMBL" id="DTFV01000142">
    <property type="protein sequence ID" value="HGI31638.1"/>
    <property type="molecule type" value="Genomic_DNA"/>
</dbReference>
<dbReference type="InterPro" id="IPR017853">
    <property type="entry name" value="GH"/>
</dbReference>
<feature type="domain" description="Alpha-L-arabinofuranosidase C-terminal" evidence="8">
    <location>
        <begin position="276"/>
        <end position="481"/>
    </location>
</feature>
<keyword evidence="7" id="KW-0326">Glycosidase</keyword>
<dbReference type="SUPFAM" id="SSF51011">
    <property type="entry name" value="Glycosyl hydrolase domain"/>
    <property type="match status" value="1"/>
</dbReference>
<reference evidence="9" key="1">
    <citation type="journal article" date="2020" name="mSystems">
        <title>Genome- and Community-Level Interaction Insights into Carbon Utilization and Element Cycling Functions of Hydrothermarchaeota in Hydrothermal Sediment.</title>
        <authorList>
            <person name="Zhou Z."/>
            <person name="Liu Y."/>
            <person name="Xu W."/>
            <person name="Pan J."/>
            <person name="Luo Z.H."/>
            <person name="Li M."/>
        </authorList>
    </citation>
    <scope>NUCLEOTIDE SEQUENCE [LARGE SCALE GENOMIC DNA]</scope>
    <source>
        <strain evidence="9">SpSt-747</strain>
    </source>
</reference>
<comment type="catalytic activity">
    <reaction evidence="1">
        <text>Hydrolysis of terminal non-reducing alpha-L-arabinofuranoside residues in alpha-L-arabinosides.</text>
        <dbReference type="EC" id="3.2.1.55"/>
    </reaction>
</comment>
<dbReference type="InterPro" id="IPR055235">
    <property type="entry name" value="ASD1_cat"/>
</dbReference>
<dbReference type="Gene3D" id="3.20.20.80">
    <property type="entry name" value="Glycosidases"/>
    <property type="match status" value="1"/>
</dbReference>
<comment type="caution">
    <text evidence="9">The sequence shown here is derived from an EMBL/GenBank/DDBJ whole genome shotgun (WGS) entry which is preliminary data.</text>
</comment>